<dbReference type="NCBIfam" id="TIGR01446">
    <property type="entry name" value="DnaD_dom"/>
    <property type="match status" value="1"/>
</dbReference>
<organism evidence="3 4">
    <name type="scientific">Cylicocyclus nassatus</name>
    <name type="common">Nematode worm</name>
    <dbReference type="NCBI Taxonomy" id="53992"/>
    <lineage>
        <taxon>Eukaryota</taxon>
        <taxon>Metazoa</taxon>
        <taxon>Ecdysozoa</taxon>
        <taxon>Nematoda</taxon>
        <taxon>Chromadorea</taxon>
        <taxon>Rhabditida</taxon>
        <taxon>Rhabditina</taxon>
        <taxon>Rhabditomorpha</taxon>
        <taxon>Strongyloidea</taxon>
        <taxon>Strongylidae</taxon>
        <taxon>Cylicocyclus</taxon>
    </lineage>
</organism>
<accession>A0AA36GQI9</accession>
<evidence type="ECO:0000259" key="2">
    <source>
        <dbReference type="Pfam" id="PF07261"/>
    </source>
</evidence>
<feature type="compositionally biased region" description="Basic and acidic residues" evidence="1">
    <location>
        <begin position="138"/>
        <end position="148"/>
    </location>
</feature>
<dbReference type="Proteomes" id="UP001176961">
    <property type="component" value="Unassembled WGS sequence"/>
</dbReference>
<name>A0AA36GQI9_CYLNA</name>
<dbReference type="EMBL" id="CATQJL010000153">
    <property type="protein sequence ID" value="CAJ0596470.1"/>
    <property type="molecule type" value="Genomic_DNA"/>
</dbReference>
<feature type="domain" description="DnaB/C C-terminal" evidence="2">
    <location>
        <begin position="58"/>
        <end position="120"/>
    </location>
</feature>
<gene>
    <name evidence="3" type="ORF">CYNAS_LOCUS8453</name>
</gene>
<dbReference type="Gene3D" id="1.10.10.630">
    <property type="entry name" value="DnaD domain-like"/>
    <property type="match status" value="1"/>
</dbReference>
<reference evidence="3" key="1">
    <citation type="submission" date="2023-07" db="EMBL/GenBank/DDBJ databases">
        <authorList>
            <consortium name="CYATHOMIX"/>
        </authorList>
    </citation>
    <scope>NUCLEOTIDE SEQUENCE</scope>
    <source>
        <strain evidence="3">N/A</strain>
    </source>
</reference>
<dbReference type="InterPro" id="IPR034829">
    <property type="entry name" value="DnaD-like_sf"/>
</dbReference>
<dbReference type="Pfam" id="PF07261">
    <property type="entry name" value="DnaB_2"/>
    <property type="match status" value="1"/>
</dbReference>
<proteinExistence type="predicted"/>
<dbReference type="InterPro" id="IPR006343">
    <property type="entry name" value="DnaB/C_C"/>
</dbReference>
<keyword evidence="4" id="KW-1185">Reference proteome</keyword>
<sequence length="148" mass="17071">MVIQAKELNTSELYYKIPQAFNYPPYDKLSLRAEKLYGVILWRLRGSIKNGFVDDLALSPKQIGELEDFMEIDGLEKSLIEKAIDITAGETGSKRKYNYLKGILTNWKNGNIKTVADHEANEAERRNGKKNSYIDEEEAKRMQEKYGF</sequence>
<dbReference type="AlphaFoldDB" id="A0AA36GQI9"/>
<protein>
    <recommendedName>
        <fullName evidence="2">DnaB/C C-terminal domain-containing protein</fullName>
    </recommendedName>
</protein>
<comment type="caution">
    <text evidence="3">The sequence shown here is derived from an EMBL/GenBank/DDBJ whole genome shotgun (WGS) entry which is preliminary data.</text>
</comment>
<dbReference type="SUPFAM" id="SSF158499">
    <property type="entry name" value="DnaD domain-like"/>
    <property type="match status" value="1"/>
</dbReference>
<evidence type="ECO:0000313" key="4">
    <source>
        <dbReference type="Proteomes" id="UP001176961"/>
    </source>
</evidence>
<evidence type="ECO:0000256" key="1">
    <source>
        <dbReference type="SAM" id="MobiDB-lite"/>
    </source>
</evidence>
<feature type="region of interest" description="Disordered" evidence="1">
    <location>
        <begin position="120"/>
        <end position="148"/>
    </location>
</feature>
<evidence type="ECO:0000313" key="3">
    <source>
        <dbReference type="EMBL" id="CAJ0596470.1"/>
    </source>
</evidence>